<organism evidence="1 2">
    <name type="scientific">Phlebia brevispora</name>
    <dbReference type="NCBI Taxonomy" id="194682"/>
    <lineage>
        <taxon>Eukaryota</taxon>
        <taxon>Fungi</taxon>
        <taxon>Dikarya</taxon>
        <taxon>Basidiomycota</taxon>
        <taxon>Agaricomycotina</taxon>
        <taxon>Agaricomycetes</taxon>
        <taxon>Polyporales</taxon>
        <taxon>Meruliaceae</taxon>
        <taxon>Phlebia</taxon>
    </lineage>
</organism>
<keyword evidence="2" id="KW-1185">Reference proteome</keyword>
<sequence length="137" mass="16026">MVYGSSGVQSPTLLCYDASLDMSTTGNDARDPEAPFYPDLEALQKVTIWYEDAQNNTYAFHLVDPYKKLEIWLRNGTYICHYRWDVAIVKILDGRRISWKYDTTREQWYRLAWPEIWEEGSSQQSSSMRNPSSMVLP</sequence>
<evidence type="ECO:0000313" key="2">
    <source>
        <dbReference type="Proteomes" id="UP001148662"/>
    </source>
</evidence>
<dbReference type="EMBL" id="JANHOG010000409">
    <property type="protein sequence ID" value="KAJ3554654.1"/>
    <property type="molecule type" value="Genomic_DNA"/>
</dbReference>
<proteinExistence type="predicted"/>
<accession>A0ACC1T7E3</accession>
<gene>
    <name evidence="1" type="ORF">NM688_g2998</name>
</gene>
<protein>
    <submittedName>
        <fullName evidence="1">Uncharacterized protein</fullName>
    </submittedName>
</protein>
<reference evidence="1" key="1">
    <citation type="submission" date="2022-07" db="EMBL/GenBank/DDBJ databases">
        <title>Genome Sequence of Phlebia brevispora.</title>
        <authorList>
            <person name="Buettner E."/>
        </authorList>
    </citation>
    <scope>NUCLEOTIDE SEQUENCE</scope>
    <source>
        <strain evidence="1">MPL23</strain>
    </source>
</reference>
<dbReference type="Proteomes" id="UP001148662">
    <property type="component" value="Unassembled WGS sequence"/>
</dbReference>
<evidence type="ECO:0000313" key="1">
    <source>
        <dbReference type="EMBL" id="KAJ3554654.1"/>
    </source>
</evidence>
<comment type="caution">
    <text evidence="1">The sequence shown here is derived from an EMBL/GenBank/DDBJ whole genome shotgun (WGS) entry which is preliminary data.</text>
</comment>
<name>A0ACC1T7E3_9APHY</name>